<dbReference type="Proteomes" id="UP000199759">
    <property type="component" value="Unassembled WGS sequence"/>
</dbReference>
<dbReference type="PANTHER" id="PTHR30203:SF29">
    <property type="entry name" value="PROTEIN CYAE"/>
    <property type="match status" value="1"/>
</dbReference>
<dbReference type="InterPro" id="IPR010131">
    <property type="entry name" value="MdtP/NodT-like"/>
</dbReference>
<feature type="signal peptide" evidence="2">
    <location>
        <begin position="1"/>
        <end position="18"/>
    </location>
</feature>
<evidence type="ECO:0000313" key="4">
    <source>
        <dbReference type="Proteomes" id="UP000199759"/>
    </source>
</evidence>
<keyword evidence="2" id="KW-0732">Signal</keyword>
<sequence length="466" mass="48844">MQKSILIIATALTATSCASIPTFQPDAHLPSSPDSWSSAADGSGAIAAQDWVESLGAPRLAALVDEALATNPGLAQSLARYEVASASARIAGASHLPSLNLGSEYTRTEPHQGSGVDSFSLGLTSSWEVDLWGRVRDGSNASTLDAEAAADDLGGARLSIAGLVAKGWLGLIEARQQSELAERDVERSQSSLNLTERRFARGLARSSDVRTARSALASSEAALASRQRVETAAARSLETLLGRYPSGQIARDGDFPEISSLAGVGAPGDLLVRRPDVRAAERRLVAAGLRADAAGKALFPSLTLRGGTGSGGTDVADLFDVDTLISNLTASIAAPIFSGGRLRAQRDQAEANARLQVATYVSTVLTAWQEAENAIYADEILARRVTSLEQAFDEAAEAEALVTRQYSSGVATIFDLLNAQSRRISAESQYISARRDRATNRVDLYLAIAGDFFAAPSADPAAQTGE</sequence>
<keyword evidence="2" id="KW-0564">Palmitate</keyword>
<dbReference type="STRING" id="144026.SAMN04488568_1263"/>
<gene>
    <name evidence="3" type="ORF">SAMN04488568_1263</name>
</gene>
<keyword evidence="4" id="KW-1185">Reference proteome</keyword>
<evidence type="ECO:0000256" key="1">
    <source>
        <dbReference type="ARBA" id="ARBA00007613"/>
    </source>
</evidence>
<dbReference type="Pfam" id="PF02321">
    <property type="entry name" value="OEP"/>
    <property type="match status" value="2"/>
</dbReference>
<dbReference type="PROSITE" id="PS51257">
    <property type="entry name" value="PROKAR_LIPOPROTEIN"/>
    <property type="match status" value="1"/>
</dbReference>
<keyword evidence="2 3" id="KW-0449">Lipoprotein</keyword>
<dbReference type="SUPFAM" id="SSF56954">
    <property type="entry name" value="Outer membrane efflux proteins (OEP)"/>
    <property type="match status" value="1"/>
</dbReference>
<dbReference type="PANTHER" id="PTHR30203">
    <property type="entry name" value="OUTER MEMBRANE CATION EFFLUX PROTEIN"/>
    <property type="match status" value="1"/>
</dbReference>
<feature type="chain" id="PRO_5011329866" evidence="2">
    <location>
        <begin position="19"/>
        <end position="466"/>
    </location>
</feature>
<accession>A0A1G9WLW5</accession>
<protein>
    <submittedName>
        <fullName evidence="3">Efflux transporter, outer membrane factor (OMF) lipoprotein, NodT family</fullName>
    </submittedName>
</protein>
<organism evidence="3 4">
    <name type="scientific">Maricaulis salignorans</name>
    <dbReference type="NCBI Taxonomy" id="144026"/>
    <lineage>
        <taxon>Bacteria</taxon>
        <taxon>Pseudomonadati</taxon>
        <taxon>Pseudomonadota</taxon>
        <taxon>Alphaproteobacteria</taxon>
        <taxon>Maricaulales</taxon>
        <taxon>Maricaulaceae</taxon>
        <taxon>Maricaulis</taxon>
    </lineage>
</organism>
<proteinExistence type="inferred from homology"/>
<dbReference type="RefSeq" id="WP_091771852.1">
    <property type="nucleotide sequence ID" value="NZ_FNHG01000026.1"/>
</dbReference>
<dbReference type="OrthoDB" id="9783100at2"/>
<keyword evidence="2" id="KW-0812">Transmembrane</keyword>
<keyword evidence="2" id="KW-0472">Membrane</keyword>
<evidence type="ECO:0000313" key="3">
    <source>
        <dbReference type="EMBL" id="SDM85524.1"/>
    </source>
</evidence>
<dbReference type="InterPro" id="IPR003423">
    <property type="entry name" value="OMP_efflux"/>
</dbReference>
<reference evidence="3 4" key="1">
    <citation type="submission" date="2016-10" db="EMBL/GenBank/DDBJ databases">
        <authorList>
            <person name="de Groot N.N."/>
        </authorList>
    </citation>
    <scope>NUCLEOTIDE SEQUENCE [LARGE SCALE GENOMIC DNA]</scope>
    <source>
        <strain evidence="3 4">DSM 16077</strain>
    </source>
</reference>
<dbReference type="EMBL" id="FNHG01000026">
    <property type="protein sequence ID" value="SDM85524.1"/>
    <property type="molecule type" value="Genomic_DNA"/>
</dbReference>
<comment type="similarity">
    <text evidence="1 2">Belongs to the outer membrane factor (OMF) (TC 1.B.17) family.</text>
</comment>
<name>A0A1G9WLW5_9PROT</name>
<dbReference type="AlphaFoldDB" id="A0A1G9WLW5"/>
<comment type="subcellular location">
    <subcellularLocation>
        <location evidence="2">Cell membrane</location>
        <topology evidence="2">Lipid-anchor</topology>
    </subcellularLocation>
</comment>
<dbReference type="GO" id="GO:0005886">
    <property type="term" value="C:plasma membrane"/>
    <property type="evidence" value="ECO:0007669"/>
    <property type="project" value="UniProtKB-SubCell"/>
</dbReference>
<dbReference type="Gene3D" id="1.20.1600.10">
    <property type="entry name" value="Outer membrane efflux proteins (OEP)"/>
    <property type="match status" value="1"/>
</dbReference>
<evidence type="ECO:0000256" key="2">
    <source>
        <dbReference type="RuleBase" id="RU362097"/>
    </source>
</evidence>
<dbReference type="GO" id="GO:0015562">
    <property type="term" value="F:efflux transmembrane transporter activity"/>
    <property type="evidence" value="ECO:0007669"/>
    <property type="project" value="InterPro"/>
</dbReference>
<dbReference type="NCBIfam" id="TIGR01845">
    <property type="entry name" value="outer_NodT"/>
    <property type="match status" value="1"/>
</dbReference>
<keyword evidence="2" id="KW-1134">Transmembrane beta strand</keyword>
<dbReference type="Gene3D" id="2.20.200.10">
    <property type="entry name" value="Outer membrane efflux proteins (OEP)"/>
    <property type="match status" value="1"/>
</dbReference>